<comment type="similarity">
    <text evidence="1">Belongs to the aldehyde dehydrogenase family.</text>
</comment>
<evidence type="ECO:0000259" key="3">
    <source>
        <dbReference type="Pfam" id="PF00171"/>
    </source>
</evidence>
<sequence>MDIFRTEIFGPVVACYKFQELEEVIERTNNTEYGLQGYVIFKYNISDNISVAQMIASKLDFSMVSINNPLPANAKAPFAGRKASGFGVEGSFEGIFEYLNTKYINLQN</sequence>
<protein>
    <submittedName>
        <fullName evidence="4">Aldedh domain-containing protein</fullName>
    </submittedName>
</protein>
<organism evidence="4 5">
    <name type="scientific">Rickettsia helvetica</name>
    <dbReference type="NCBI Taxonomy" id="35789"/>
    <lineage>
        <taxon>Bacteria</taxon>
        <taxon>Pseudomonadati</taxon>
        <taxon>Pseudomonadota</taxon>
        <taxon>Alphaproteobacteria</taxon>
        <taxon>Rickettsiales</taxon>
        <taxon>Rickettsiaceae</taxon>
        <taxon>Rickettsieae</taxon>
        <taxon>Rickettsia</taxon>
        <taxon>spotted fever group</taxon>
    </lineage>
</organism>
<dbReference type="Gene3D" id="3.40.309.10">
    <property type="entry name" value="Aldehyde Dehydrogenase, Chain A, domain 2"/>
    <property type="match status" value="1"/>
</dbReference>
<reference evidence="4 5" key="1">
    <citation type="submission" date="2024-02" db="EMBL/GenBank/DDBJ databases">
        <authorList>
            <person name="Nijsse B."/>
            <person name="Sprong H."/>
        </authorList>
    </citation>
    <scope>NUCLEOTIDE SEQUENCE [LARGE SCALE GENOMIC DNA]</scope>
    <source>
        <strain evidence="4">OB144</strain>
    </source>
</reference>
<dbReference type="Gene3D" id="3.40.605.10">
    <property type="entry name" value="Aldehyde Dehydrogenase, Chain A, domain 1"/>
    <property type="match status" value="1"/>
</dbReference>
<dbReference type="InterPro" id="IPR016161">
    <property type="entry name" value="Ald_DH/histidinol_DH"/>
</dbReference>
<dbReference type="InterPro" id="IPR050740">
    <property type="entry name" value="Aldehyde_DH_Superfamily"/>
</dbReference>
<dbReference type="Pfam" id="PF00171">
    <property type="entry name" value="Aldedh"/>
    <property type="match status" value="1"/>
</dbReference>
<feature type="domain" description="Aldehyde dehydrogenase" evidence="3">
    <location>
        <begin position="1"/>
        <end position="104"/>
    </location>
</feature>
<dbReference type="SUPFAM" id="SSF53720">
    <property type="entry name" value="ALDH-like"/>
    <property type="match status" value="1"/>
</dbReference>
<dbReference type="EMBL" id="OZ018776">
    <property type="protein sequence ID" value="CAK9121381.1"/>
    <property type="molecule type" value="Genomic_DNA"/>
</dbReference>
<evidence type="ECO:0000313" key="5">
    <source>
        <dbReference type="Proteomes" id="UP001642485"/>
    </source>
</evidence>
<dbReference type="PANTHER" id="PTHR43353:SF5">
    <property type="entry name" value="SUCCINATE-SEMIALDEHYDE DEHYDROGENASE, MITOCHONDRIAL"/>
    <property type="match status" value="1"/>
</dbReference>
<dbReference type="PANTHER" id="PTHR43353">
    <property type="entry name" value="SUCCINATE-SEMIALDEHYDE DEHYDROGENASE, MITOCHONDRIAL"/>
    <property type="match status" value="1"/>
</dbReference>
<keyword evidence="5" id="KW-1185">Reference proteome</keyword>
<evidence type="ECO:0000256" key="2">
    <source>
        <dbReference type="ARBA" id="ARBA00023002"/>
    </source>
</evidence>
<proteinExistence type="inferred from homology"/>
<dbReference type="InterPro" id="IPR015590">
    <property type="entry name" value="Aldehyde_DH_dom"/>
</dbReference>
<dbReference type="InterPro" id="IPR016162">
    <property type="entry name" value="Ald_DH_N"/>
</dbReference>
<evidence type="ECO:0000313" key="4">
    <source>
        <dbReference type="EMBL" id="CAK9121381.1"/>
    </source>
</evidence>
<dbReference type="InterPro" id="IPR016163">
    <property type="entry name" value="Ald_DH_C"/>
</dbReference>
<gene>
    <name evidence="4" type="ORF">OB144RH_06290</name>
</gene>
<evidence type="ECO:0000256" key="1">
    <source>
        <dbReference type="ARBA" id="ARBA00009986"/>
    </source>
</evidence>
<accession>A0ABP0T5P3</accession>
<name>A0ABP0T5P3_RICHE</name>
<keyword evidence="2" id="KW-0560">Oxidoreductase</keyword>
<dbReference type="Proteomes" id="UP001642485">
    <property type="component" value="Chromosome"/>
</dbReference>